<gene>
    <name evidence="2" type="ORF">TSPGSL018_5777</name>
</gene>
<name>A0A061SDM8_9CHLO</name>
<evidence type="ECO:0000313" key="2">
    <source>
        <dbReference type="EMBL" id="JAC82413.1"/>
    </source>
</evidence>
<accession>A0A061SDM8</accession>
<sequence>MAGDRDCEPQPWELFDSLLIVAEAKTLRAVEGTVRAPHGRRKGEQLPSAGREAHGNGIRGAA</sequence>
<organism evidence="2">
    <name type="scientific">Tetraselmis sp. GSL018</name>
    <dbReference type="NCBI Taxonomy" id="582737"/>
    <lineage>
        <taxon>Eukaryota</taxon>
        <taxon>Viridiplantae</taxon>
        <taxon>Chlorophyta</taxon>
        <taxon>core chlorophytes</taxon>
        <taxon>Chlorodendrophyceae</taxon>
        <taxon>Chlorodendrales</taxon>
        <taxon>Chlorodendraceae</taxon>
        <taxon>Tetraselmis</taxon>
    </lineage>
</organism>
<evidence type="ECO:0000256" key="1">
    <source>
        <dbReference type="SAM" id="MobiDB-lite"/>
    </source>
</evidence>
<protein>
    <submittedName>
        <fullName evidence="2">Uncharacterized protein</fullName>
    </submittedName>
</protein>
<feature type="region of interest" description="Disordered" evidence="1">
    <location>
        <begin position="32"/>
        <end position="62"/>
    </location>
</feature>
<dbReference type="EMBL" id="GBEZ01002662">
    <property type="protein sequence ID" value="JAC82413.1"/>
    <property type="molecule type" value="Transcribed_RNA"/>
</dbReference>
<proteinExistence type="predicted"/>
<reference evidence="2" key="1">
    <citation type="submission" date="2014-05" db="EMBL/GenBank/DDBJ databases">
        <title>The transcriptome of the halophilic microalga Tetraselmis sp. GSL018 isolated from the Great Salt Lake, Utah.</title>
        <authorList>
            <person name="Jinkerson R.E."/>
            <person name="D'Adamo S."/>
            <person name="Posewitz M.C."/>
        </authorList>
    </citation>
    <scope>NUCLEOTIDE SEQUENCE</scope>
    <source>
        <strain evidence="2">GSL018</strain>
    </source>
</reference>
<dbReference type="AlphaFoldDB" id="A0A061SDM8"/>